<dbReference type="PANTHER" id="PTHR39441">
    <property type="entry name" value="DUF2252 DOMAIN-CONTAINING PROTEIN"/>
    <property type="match status" value="1"/>
</dbReference>
<accession>A0A5B8UHP1</accession>
<reference evidence="1 2" key="1">
    <citation type="journal article" date="2015" name="Int. J. Syst. Evol. Microbiol.">
        <title>Flavisolibacter ginsenosidimutans sp. nov., with ginsenoside-converting activity isolated from soil used for cultivating ginseng.</title>
        <authorList>
            <person name="Zhao Y."/>
            <person name="Liu Q."/>
            <person name="Kang M.S."/>
            <person name="Jin F."/>
            <person name="Yu H."/>
            <person name="Im W.T."/>
        </authorList>
    </citation>
    <scope>NUCLEOTIDE SEQUENCE [LARGE SCALE GENOMIC DNA]</scope>
    <source>
        <strain evidence="1 2">Gsoil 636</strain>
    </source>
</reference>
<proteinExistence type="predicted"/>
<keyword evidence="2" id="KW-1185">Reference proteome</keyword>
<name>A0A5B8UHP1_9BACT</name>
<dbReference type="EMBL" id="CP042433">
    <property type="protein sequence ID" value="QEC55942.1"/>
    <property type="molecule type" value="Genomic_DNA"/>
</dbReference>
<protein>
    <submittedName>
        <fullName evidence="1">DUF2252 domain-containing protein</fullName>
    </submittedName>
</protein>
<gene>
    <name evidence="1" type="ORF">FSB75_08550</name>
</gene>
<dbReference type="PANTHER" id="PTHR39441:SF1">
    <property type="entry name" value="DUF2252 DOMAIN-CONTAINING PROTEIN"/>
    <property type="match status" value="1"/>
</dbReference>
<evidence type="ECO:0000313" key="1">
    <source>
        <dbReference type="EMBL" id="QEC55942.1"/>
    </source>
</evidence>
<dbReference type="RefSeq" id="WP_146785627.1">
    <property type="nucleotide sequence ID" value="NZ_BAABIO010000001.1"/>
</dbReference>
<dbReference type="KEGG" id="fgg:FSB75_08550"/>
<dbReference type="Proteomes" id="UP000321204">
    <property type="component" value="Chromosome"/>
</dbReference>
<organism evidence="1 2">
    <name type="scientific">Flavisolibacter ginsenosidimutans</name>
    <dbReference type="NCBI Taxonomy" id="661481"/>
    <lineage>
        <taxon>Bacteria</taxon>
        <taxon>Pseudomonadati</taxon>
        <taxon>Bacteroidota</taxon>
        <taxon>Chitinophagia</taxon>
        <taxon>Chitinophagales</taxon>
        <taxon>Chitinophagaceae</taxon>
        <taxon>Flavisolibacter</taxon>
    </lineage>
</organism>
<sequence length="408" mass="46675">MQPPSVSARIEAFHTALPQDKVRLKYGLMAENAYRFFRGTCHLFYEDLSNRSYFPHRSPQVWGCGDLHLENFGSYKASNRYVYFDQNDFDEAVLLPATWELVRVVTSILVAFKSLSVKEEKVMAWARFFLNTYCKTLRSGKAKHIEARLAKGIVRSFLEQAGRRKEKELLQNQTAKNKKSCSLVVDNEKRLALKPETKKTLLAHMADWLTNSTDKALRKCNVVDACQRMAGTGSVGVKRFLLLVESEEAQHHFLLLDMKEARPSSLVTYNPLPQPQWLSEAERIVAIQSRSQYATTAHLSTVVFDGVAYTIQELQPEEDKLDFTVVVRHEKDVLRVMKDMALLTASAQLRSAGRQGSAIADDLIAFGNDPEWQQQLTQYAIDYAAQVDVDYRSFLHDYQNGFFERKKI</sequence>
<dbReference type="OrthoDB" id="1491115at2"/>
<evidence type="ECO:0000313" key="2">
    <source>
        <dbReference type="Proteomes" id="UP000321204"/>
    </source>
</evidence>
<dbReference type="AlphaFoldDB" id="A0A5B8UHP1"/>
<dbReference type="Pfam" id="PF10009">
    <property type="entry name" value="DUF2252"/>
    <property type="match status" value="1"/>
</dbReference>
<dbReference type="InterPro" id="IPR018721">
    <property type="entry name" value="DUF2252"/>
</dbReference>